<dbReference type="PROSITE" id="PS50805">
    <property type="entry name" value="KRAB"/>
    <property type="match status" value="1"/>
</dbReference>
<dbReference type="PANTHER" id="PTHR23232">
    <property type="entry name" value="KRAB DOMAIN C2H2 ZINC FINGER"/>
    <property type="match status" value="1"/>
</dbReference>
<protein>
    <recommendedName>
        <fullName evidence="1">KRAB domain-containing protein</fullName>
    </recommendedName>
</protein>
<dbReference type="InterPro" id="IPR001909">
    <property type="entry name" value="KRAB"/>
</dbReference>
<dbReference type="Bgee" id="ENSPTRG00000047693">
    <property type="expression patterns" value="Expressed in Brodmann (1909) area 10 and 3 other cell types or tissues"/>
</dbReference>
<proteinExistence type="predicted"/>
<dbReference type="InterPro" id="IPR036051">
    <property type="entry name" value="KRAB_dom_sf"/>
</dbReference>
<dbReference type="GO" id="GO:0006355">
    <property type="term" value="P:regulation of DNA-templated transcription"/>
    <property type="evidence" value="ECO:0007669"/>
    <property type="project" value="InterPro"/>
</dbReference>
<keyword evidence="3" id="KW-1185">Reference proteome</keyword>
<dbReference type="GeneTree" id="ENSGT00940000162678"/>
<dbReference type="PANTHER" id="PTHR23232:SF165">
    <property type="entry name" value="KRAB DOMAIN-CONTAINING PROTEIN"/>
    <property type="match status" value="1"/>
</dbReference>
<dbReference type="InParanoid" id="A0A2I3SZP9"/>
<reference evidence="2" key="2">
    <citation type="submission" date="2025-09" db="UniProtKB">
        <authorList>
            <consortium name="Ensembl"/>
        </authorList>
    </citation>
    <scope>IDENTIFICATION</scope>
</reference>
<dbReference type="AlphaFoldDB" id="A0A2I3SZP9"/>
<evidence type="ECO:0000313" key="3">
    <source>
        <dbReference type="Proteomes" id="UP000002277"/>
    </source>
</evidence>
<dbReference type="Gene3D" id="6.10.140.140">
    <property type="match status" value="1"/>
</dbReference>
<evidence type="ECO:0000259" key="1">
    <source>
        <dbReference type="PROSITE" id="PS50805"/>
    </source>
</evidence>
<dbReference type="Proteomes" id="UP000002277">
    <property type="component" value="Unplaced"/>
</dbReference>
<reference evidence="2" key="1">
    <citation type="submission" date="2025-08" db="UniProtKB">
        <authorList>
            <consortium name="Ensembl"/>
        </authorList>
    </citation>
    <scope>IDENTIFICATION</scope>
</reference>
<name>A0A2I3SZP9_PANTR</name>
<dbReference type="SMART" id="SM00349">
    <property type="entry name" value="KRAB"/>
    <property type="match status" value="1"/>
</dbReference>
<dbReference type="CDD" id="cd07765">
    <property type="entry name" value="KRAB_A-box"/>
    <property type="match status" value="1"/>
</dbReference>
<accession>A0A2I3SZP9</accession>
<evidence type="ECO:0000313" key="2">
    <source>
        <dbReference type="Ensembl" id="ENSPTRP00000082455.1"/>
    </source>
</evidence>
<dbReference type="SUPFAM" id="SSF109640">
    <property type="entry name" value="KRAB domain (Kruppel-associated box)"/>
    <property type="match status" value="1"/>
</dbReference>
<dbReference type="Ensembl" id="ENSPTRT00000080029.1">
    <property type="protein sequence ID" value="ENSPTRP00000082455.1"/>
    <property type="gene ID" value="ENSPTRG00000047693.1"/>
</dbReference>
<dbReference type="OMA" id="MVPSANH"/>
<feature type="domain" description="KRAB" evidence="1">
    <location>
        <begin position="38"/>
        <end position="109"/>
    </location>
</feature>
<organism evidence="2 3">
    <name type="scientific">Pan troglodytes</name>
    <name type="common">Chimpanzee</name>
    <dbReference type="NCBI Taxonomy" id="9598"/>
    <lineage>
        <taxon>Eukaryota</taxon>
        <taxon>Metazoa</taxon>
        <taxon>Chordata</taxon>
        <taxon>Craniata</taxon>
        <taxon>Vertebrata</taxon>
        <taxon>Euteleostomi</taxon>
        <taxon>Mammalia</taxon>
        <taxon>Eutheria</taxon>
        <taxon>Euarchontoglires</taxon>
        <taxon>Primates</taxon>
        <taxon>Haplorrhini</taxon>
        <taxon>Catarrhini</taxon>
        <taxon>Hominidae</taxon>
        <taxon>Pan</taxon>
    </lineage>
</organism>
<sequence>MGKADLGRFKISLLYAFAMVPSANHSTLISHVLFQGSLSFGDVAVGFTRKEWQQLDLEQRALYQDVMLENYSHLLSVGCQVSKPAVISSLEQGKEPWMEEEEIRTWSFPEEVWQVATQPDSQQQHQDQRLSNTVLDKKDWTRNELHDCNELGKKLHQNPNLLQQVRTCDLCRKSLMCNLDFTPNAYLARRRFECDGHGNLFSIRNLKLHLQERIHAEVTSVEVL</sequence>
<dbReference type="InterPro" id="IPR050169">
    <property type="entry name" value="Krueppel_C2H2_ZnF"/>
</dbReference>
<dbReference type="Pfam" id="PF01352">
    <property type="entry name" value="KRAB"/>
    <property type="match status" value="1"/>
</dbReference>